<dbReference type="RefSeq" id="WP_137986293.1">
    <property type="nucleotide sequence ID" value="NZ_JHEG04000001.1"/>
</dbReference>
<comment type="caution">
    <text evidence="1">The sequence shown here is derived from an EMBL/GenBank/DDBJ whole genome shotgun (WGS) entry which is preliminary data.</text>
</comment>
<reference evidence="1" key="2">
    <citation type="submission" date="2019-11" db="EMBL/GenBank/DDBJ databases">
        <title>Improved Assembly of Tolypothrix boutellei genome.</title>
        <authorList>
            <person name="Sarangi A.N."/>
            <person name="Mukherjee M."/>
            <person name="Ghosh S."/>
            <person name="Singh D."/>
            <person name="Das A."/>
            <person name="Kant S."/>
            <person name="Prusty A."/>
            <person name="Tripathy S."/>
        </authorList>
    </citation>
    <scope>NUCLEOTIDE SEQUENCE</scope>
    <source>
        <strain evidence="1">VB521301</strain>
    </source>
</reference>
<reference evidence="1" key="1">
    <citation type="journal article" date="2015" name="Genome Announc.">
        <title>Draft Genome Sequence of Tolypothrix boutellei Strain VB521301.</title>
        <authorList>
            <person name="Chandrababunaidu M.M."/>
            <person name="Singh D."/>
            <person name="Sen D."/>
            <person name="Bhan S."/>
            <person name="Das S."/>
            <person name="Gupta A."/>
            <person name="Adhikary S.P."/>
            <person name="Tripathy S."/>
        </authorList>
    </citation>
    <scope>NUCLEOTIDE SEQUENCE</scope>
    <source>
        <strain evidence="1">VB521301</strain>
    </source>
</reference>
<evidence type="ECO:0000313" key="1">
    <source>
        <dbReference type="EMBL" id="KAF3886595.1"/>
    </source>
</evidence>
<protein>
    <submittedName>
        <fullName evidence="1">Uncharacterized protein</fullName>
    </submittedName>
</protein>
<accession>A0A8S9T2L4</accession>
<keyword evidence="2" id="KW-1185">Reference proteome</keyword>
<dbReference type="Proteomes" id="UP000029738">
    <property type="component" value="Unassembled WGS sequence"/>
</dbReference>
<dbReference type="EMBL" id="JHEG04000001">
    <property type="protein sequence ID" value="KAF3886595.1"/>
    <property type="molecule type" value="Genomic_DNA"/>
</dbReference>
<gene>
    <name evidence="1" type="ORF">DA73_0400014765</name>
</gene>
<dbReference type="AlphaFoldDB" id="A0A8S9T2L4"/>
<proteinExistence type="predicted"/>
<sequence>MALLHMLEIGNWDIGIGDKENKEDWNGRTRVHSPNDLVFGEPRTTNEFPGIWQTQPYTYNARQIITYDTNLYVRILST</sequence>
<organism evidence="1 2">
    <name type="scientific">Tolypothrix bouteillei VB521301</name>
    <dbReference type="NCBI Taxonomy" id="1479485"/>
    <lineage>
        <taxon>Bacteria</taxon>
        <taxon>Bacillati</taxon>
        <taxon>Cyanobacteriota</taxon>
        <taxon>Cyanophyceae</taxon>
        <taxon>Nostocales</taxon>
        <taxon>Tolypothrichaceae</taxon>
        <taxon>Tolypothrix</taxon>
    </lineage>
</organism>
<evidence type="ECO:0000313" key="2">
    <source>
        <dbReference type="Proteomes" id="UP000029738"/>
    </source>
</evidence>
<name>A0A8S9T2L4_9CYAN</name>